<keyword evidence="2" id="KW-1003">Cell membrane</keyword>
<comment type="caution">
    <text evidence="14">The sequence shown here is derived from an EMBL/GenBank/DDBJ whole genome shotgun (WGS) entry which is preliminary data.</text>
</comment>
<dbReference type="PANTHER" id="PTHR32089:SF114">
    <property type="entry name" value="METHYL-ACCEPTING CHEMOTAXIS PROTEIN MCPB"/>
    <property type="match status" value="1"/>
</dbReference>
<keyword evidence="3" id="KW-0488">Methylation</keyword>
<dbReference type="CDD" id="cd06225">
    <property type="entry name" value="HAMP"/>
    <property type="match status" value="1"/>
</dbReference>
<dbReference type="EMBL" id="JBHSHC010000021">
    <property type="protein sequence ID" value="MFC4766447.1"/>
    <property type="molecule type" value="Genomic_DNA"/>
</dbReference>
<dbReference type="SMART" id="SM00283">
    <property type="entry name" value="MA"/>
    <property type="match status" value="1"/>
</dbReference>
<feature type="transmembrane region" description="Helical" evidence="11">
    <location>
        <begin position="24"/>
        <end position="44"/>
    </location>
</feature>
<dbReference type="Gene3D" id="6.10.340.10">
    <property type="match status" value="1"/>
</dbReference>
<dbReference type="PROSITE" id="PS50885">
    <property type="entry name" value="HAMP"/>
    <property type="match status" value="1"/>
</dbReference>
<dbReference type="Pfam" id="PF02743">
    <property type="entry name" value="dCache_1"/>
    <property type="match status" value="1"/>
</dbReference>
<evidence type="ECO:0000313" key="15">
    <source>
        <dbReference type="Proteomes" id="UP001596002"/>
    </source>
</evidence>
<comment type="subcellular location">
    <subcellularLocation>
        <location evidence="1">Cell membrane</location>
        <topology evidence="1">Multi-pass membrane protein</topology>
    </subcellularLocation>
</comment>
<dbReference type="Pfam" id="PF00672">
    <property type="entry name" value="HAMP"/>
    <property type="match status" value="1"/>
</dbReference>
<keyword evidence="5 11" id="KW-0812">Transmembrane</keyword>
<evidence type="ECO:0000313" key="14">
    <source>
        <dbReference type="EMBL" id="MFC4766447.1"/>
    </source>
</evidence>
<gene>
    <name evidence="14" type="ORF">ACFO8Q_03485</name>
</gene>
<evidence type="ECO:0000256" key="6">
    <source>
        <dbReference type="ARBA" id="ARBA00022989"/>
    </source>
</evidence>
<evidence type="ECO:0000256" key="2">
    <source>
        <dbReference type="ARBA" id="ARBA00022475"/>
    </source>
</evidence>
<accession>A0ABV9PZH9</accession>
<evidence type="ECO:0000256" key="8">
    <source>
        <dbReference type="ARBA" id="ARBA00023224"/>
    </source>
</evidence>
<evidence type="ECO:0000256" key="4">
    <source>
        <dbReference type="ARBA" id="ARBA00022500"/>
    </source>
</evidence>
<protein>
    <submittedName>
        <fullName evidence="14">Methyl-accepting chemotaxis protein</fullName>
    </submittedName>
</protein>
<evidence type="ECO:0000256" key="11">
    <source>
        <dbReference type="SAM" id="Phobius"/>
    </source>
</evidence>
<dbReference type="SUPFAM" id="SSF103190">
    <property type="entry name" value="Sensory domain-like"/>
    <property type="match status" value="1"/>
</dbReference>
<dbReference type="CDD" id="cd12913">
    <property type="entry name" value="PDC1_MCP_like"/>
    <property type="match status" value="1"/>
</dbReference>
<dbReference type="Proteomes" id="UP001596002">
    <property type="component" value="Unassembled WGS sequence"/>
</dbReference>
<evidence type="ECO:0000256" key="10">
    <source>
        <dbReference type="PROSITE-ProRule" id="PRU00284"/>
    </source>
</evidence>
<dbReference type="SMART" id="SM00304">
    <property type="entry name" value="HAMP"/>
    <property type="match status" value="1"/>
</dbReference>
<evidence type="ECO:0000256" key="3">
    <source>
        <dbReference type="ARBA" id="ARBA00022481"/>
    </source>
</evidence>
<keyword evidence="4" id="KW-0145">Chemotaxis</keyword>
<evidence type="ECO:0000256" key="9">
    <source>
        <dbReference type="ARBA" id="ARBA00029447"/>
    </source>
</evidence>
<dbReference type="RefSeq" id="WP_380024309.1">
    <property type="nucleotide sequence ID" value="NZ_JBHSHC010000021.1"/>
</dbReference>
<comment type="similarity">
    <text evidence="9">Belongs to the methyl-accepting chemotaxis (MCP) protein family.</text>
</comment>
<feature type="domain" description="HAMP" evidence="13">
    <location>
        <begin position="333"/>
        <end position="385"/>
    </location>
</feature>
<dbReference type="PANTHER" id="PTHR32089">
    <property type="entry name" value="METHYL-ACCEPTING CHEMOTAXIS PROTEIN MCPB"/>
    <property type="match status" value="1"/>
</dbReference>
<proteinExistence type="inferred from homology"/>
<dbReference type="Gene3D" id="3.30.450.20">
    <property type="entry name" value="PAS domain"/>
    <property type="match status" value="1"/>
</dbReference>
<keyword evidence="7 11" id="KW-0472">Membrane</keyword>
<dbReference type="CDD" id="cd11386">
    <property type="entry name" value="MCP_signal"/>
    <property type="match status" value="1"/>
</dbReference>
<keyword evidence="15" id="KW-1185">Reference proteome</keyword>
<evidence type="ECO:0000256" key="5">
    <source>
        <dbReference type="ARBA" id="ARBA00022692"/>
    </source>
</evidence>
<dbReference type="InterPro" id="IPR029151">
    <property type="entry name" value="Sensor-like_sf"/>
</dbReference>
<dbReference type="InterPro" id="IPR033479">
    <property type="entry name" value="dCache_1"/>
</dbReference>
<sequence>MGQRVAAKKIGGAVWIRDSIAKKLSLAMLILITIVFSLTGYVNYAQTKNLLLQNTEENLSVKSKAISDELNAFFSEKGMLVRQMSTNPMIVNYLKTASSRDEAVTNPYYNGVMQSLEAVQKLDKSIAFVWTASEKANFLIGNGSFLSKPSFNIQERPWHKAALGAEDLYFTDPYMDEVFGKVIISIMKQVKDESSNTTGFVAIDLFLDHLPAIMKSYEFGKTGYTFLLAKNGTILYHPNQEKIMKENLPELKGEIGSIGQKMIAGEKGLKLVEVNNRMEYVGYSPVPITGWSVGTAMPEDEALSQIASFTRTTLMHITISILVLVGLAYFLLNHLLKEIPSILDKIKSLADGDLTVQIQRKSDDEVGQLAQAVETMRMNLRNLIAQVGSSAEQVAASAEELTASAQQSSKASEQIAAAIEEVASNAEHQTQSTVESSKAMQEMAIGISRIAENASNVSQASQDTTAKAELGNQSMRQAVRQMDSISASVEDSKAAILHLNQKSQEIDKILEVITGIAAQTNLLALNAAIEAARAGEAGRGFAVVADEVRKLAEQSAESAKQISDLVMEIQKETATSVTSMDQVVKEVHNGIAAVHEAEINFKGILESMKKVDDQIQDMSATAEELSAGSEEVAASVTEISRMAEQTAVNTQNVAASTEEQLASMEEISASAQSLSRMAQELQQIISKFNM</sequence>
<dbReference type="PROSITE" id="PS50111">
    <property type="entry name" value="CHEMOTAXIS_TRANSDUC_2"/>
    <property type="match status" value="1"/>
</dbReference>
<organism evidence="14 15">
    <name type="scientific">Effusibacillus consociatus</name>
    <dbReference type="NCBI Taxonomy" id="1117041"/>
    <lineage>
        <taxon>Bacteria</taxon>
        <taxon>Bacillati</taxon>
        <taxon>Bacillota</taxon>
        <taxon>Bacilli</taxon>
        <taxon>Bacillales</taxon>
        <taxon>Alicyclobacillaceae</taxon>
        <taxon>Effusibacillus</taxon>
    </lineage>
</organism>
<evidence type="ECO:0000256" key="1">
    <source>
        <dbReference type="ARBA" id="ARBA00004651"/>
    </source>
</evidence>
<dbReference type="SUPFAM" id="SSF58104">
    <property type="entry name" value="Methyl-accepting chemotaxis protein (MCP) signaling domain"/>
    <property type="match status" value="1"/>
</dbReference>
<evidence type="ECO:0000259" key="12">
    <source>
        <dbReference type="PROSITE" id="PS50111"/>
    </source>
</evidence>
<reference evidence="15" key="1">
    <citation type="journal article" date="2019" name="Int. J. Syst. Evol. Microbiol.">
        <title>The Global Catalogue of Microorganisms (GCM) 10K type strain sequencing project: providing services to taxonomists for standard genome sequencing and annotation.</title>
        <authorList>
            <consortium name="The Broad Institute Genomics Platform"/>
            <consortium name="The Broad Institute Genome Sequencing Center for Infectious Disease"/>
            <person name="Wu L."/>
            <person name="Ma J."/>
        </authorList>
    </citation>
    <scope>NUCLEOTIDE SEQUENCE [LARGE SCALE GENOMIC DNA]</scope>
    <source>
        <strain evidence="15">WYCCWR 12678</strain>
    </source>
</reference>
<evidence type="ECO:0000256" key="7">
    <source>
        <dbReference type="ARBA" id="ARBA00023136"/>
    </source>
</evidence>
<dbReference type="Gene3D" id="1.10.287.950">
    <property type="entry name" value="Methyl-accepting chemotaxis protein"/>
    <property type="match status" value="1"/>
</dbReference>
<dbReference type="CDD" id="cd12912">
    <property type="entry name" value="PDC2_MCP_like"/>
    <property type="match status" value="1"/>
</dbReference>
<keyword evidence="6 11" id="KW-1133">Transmembrane helix</keyword>
<dbReference type="InterPro" id="IPR004089">
    <property type="entry name" value="MCPsignal_dom"/>
</dbReference>
<dbReference type="InterPro" id="IPR003660">
    <property type="entry name" value="HAMP_dom"/>
</dbReference>
<feature type="domain" description="Methyl-accepting transducer" evidence="12">
    <location>
        <begin position="404"/>
        <end position="640"/>
    </location>
</feature>
<name>A0ABV9PZH9_9BACL</name>
<keyword evidence="8 10" id="KW-0807">Transducer</keyword>
<dbReference type="Pfam" id="PF00015">
    <property type="entry name" value="MCPsignal"/>
    <property type="match status" value="1"/>
</dbReference>
<evidence type="ECO:0000259" key="13">
    <source>
        <dbReference type="PROSITE" id="PS50885"/>
    </source>
</evidence>